<sequence length="262" mass="30083">MKMSDWEHLYDMQAQGYSADQIAEAAACGYNPYEIVLEDLGFSSEEWETIDNTHDTEQFEANPELIEVFINLVESARLYFKHTSRYLQIWGELGELYAEIKYGVKRHKPHTQGSDGKLGNDFIEIKTISPEKRTEEVKVKRAGNFNKLLIIKISSDLKFEGQFVARKDLAKGEGKHARAQWVQNQVRAQQVCNQTVITKAMTSSPEAKIYAALKYPTFLDSEFQNKLGLSKLDFTKAVNELSRSKKITRSKEDSDKWVRNTK</sequence>
<protein>
    <submittedName>
        <fullName evidence="1">Uncharacterized protein</fullName>
    </submittedName>
</protein>
<dbReference type="Proteomes" id="UP000464718">
    <property type="component" value="Chromosome i"/>
</dbReference>
<gene>
    <name evidence="2" type="ORF">EHC69_10205</name>
    <name evidence="1" type="ORF">I7278_26725</name>
</gene>
<dbReference type="EMBL" id="CP034298">
    <property type="protein sequence ID" value="QHH09716.1"/>
    <property type="molecule type" value="Genomic_DNA"/>
</dbReference>
<reference evidence="2 3" key="2">
    <citation type="submission" date="2018-12" db="EMBL/GenBank/DDBJ databases">
        <title>Genomic insights into the evolutionary origins and pathogenicity of five Vibrio parahaemolyticus strains isolated from the shrimp with acute hepatopancreatic necrosis disease (AHPND).</title>
        <authorList>
            <person name="Yang Q."/>
            <person name="Dong X."/>
            <person name="Xie G."/>
            <person name="Fu S."/>
            <person name="Zou P."/>
            <person name="Sun J."/>
            <person name="Wang Y."/>
            <person name="Huang J."/>
        </authorList>
    </citation>
    <scope>NUCLEOTIDE SEQUENCE [LARGE SCALE GENOMIC DNA]</scope>
    <source>
        <strain evidence="2 3">20160303005-1</strain>
    </source>
</reference>
<proteinExistence type="predicted"/>
<reference evidence="1" key="3">
    <citation type="submission" date="2019-12" db="EMBL/GenBank/DDBJ databases">
        <authorList>
            <consortium name="NCBI Pathogen Detection Project"/>
        </authorList>
    </citation>
    <scope>NUCLEOTIDE SEQUENCE</scope>
    <source>
        <strain evidence="1">1930</strain>
    </source>
</reference>
<accession>A0A7Z2RP16</accession>
<organism evidence="1">
    <name type="scientific">Vibrio parahaemolyticus</name>
    <dbReference type="NCBI Taxonomy" id="670"/>
    <lineage>
        <taxon>Bacteria</taxon>
        <taxon>Pseudomonadati</taxon>
        <taxon>Pseudomonadota</taxon>
        <taxon>Gammaproteobacteria</taxon>
        <taxon>Vibrionales</taxon>
        <taxon>Vibrionaceae</taxon>
        <taxon>Vibrio</taxon>
    </lineage>
</organism>
<reference evidence="1" key="1">
    <citation type="journal article" date="2018" name="Genome Biol.">
        <title>SKESA: strategic k-mer extension for scrupulous assemblies.</title>
        <authorList>
            <person name="Souvorov A."/>
            <person name="Agarwala R."/>
            <person name="Lipman D.J."/>
        </authorList>
    </citation>
    <scope>NUCLEOTIDE SEQUENCE</scope>
    <source>
        <strain evidence="1">1930</strain>
    </source>
</reference>
<dbReference type="Proteomes" id="UP000856022">
    <property type="component" value="Unassembled WGS sequence"/>
</dbReference>
<evidence type="ECO:0000313" key="1">
    <source>
        <dbReference type="EMBL" id="HAS6680356.1"/>
    </source>
</evidence>
<dbReference type="AlphaFoldDB" id="A0A7Z2RP16"/>
<dbReference type="EMBL" id="DACQKT010000047">
    <property type="protein sequence ID" value="HAS6680356.1"/>
    <property type="molecule type" value="Genomic_DNA"/>
</dbReference>
<evidence type="ECO:0000313" key="3">
    <source>
        <dbReference type="Proteomes" id="UP000464718"/>
    </source>
</evidence>
<name>A0A7Z2RP16_VIBPH</name>
<dbReference type="OMA" id="HDMHNEG"/>
<evidence type="ECO:0000313" key="2">
    <source>
        <dbReference type="EMBL" id="QHH09716.1"/>
    </source>
</evidence>
<dbReference type="OrthoDB" id="6199377at2"/>